<dbReference type="InterPro" id="IPR056928">
    <property type="entry name" value="Gp77-like"/>
</dbReference>
<dbReference type="Pfam" id="PF23148">
    <property type="entry name" value="Gp77"/>
    <property type="match status" value="1"/>
</dbReference>
<accession>A0A6J5LG29</accession>
<reference evidence="1" key="1">
    <citation type="submission" date="2020-04" db="EMBL/GenBank/DDBJ databases">
        <authorList>
            <person name="Chiriac C."/>
            <person name="Salcher M."/>
            <person name="Ghai R."/>
            <person name="Kavagutti S V."/>
        </authorList>
    </citation>
    <scope>NUCLEOTIDE SEQUENCE</scope>
</reference>
<protein>
    <submittedName>
        <fullName evidence="1">Uncharacterized protein</fullName>
    </submittedName>
</protein>
<proteinExistence type="predicted"/>
<evidence type="ECO:0000313" key="1">
    <source>
        <dbReference type="EMBL" id="CAB4132076.1"/>
    </source>
</evidence>
<sequence length="103" mass="11116">MSFWSNETPLKPTGIKSVESVLDYPIDFSAWLADMGAVYANHTVTHTGSITIVSSTYANGIVSVVISGGELGETTSFTVHMNAIVLGSARSDQRTFYLNIVNR</sequence>
<dbReference type="EMBL" id="LR796257">
    <property type="protein sequence ID" value="CAB4132076.1"/>
    <property type="molecule type" value="Genomic_DNA"/>
</dbReference>
<organism evidence="1">
    <name type="scientific">uncultured Caudovirales phage</name>
    <dbReference type="NCBI Taxonomy" id="2100421"/>
    <lineage>
        <taxon>Viruses</taxon>
        <taxon>Duplodnaviria</taxon>
        <taxon>Heunggongvirae</taxon>
        <taxon>Uroviricota</taxon>
        <taxon>Caudoviricetes</taxon>
        <taxon>Peduoviridae</taxon>
        <taxon>Maltschvirus</taxon>
        <taxon>Maltschvirus maltsch</taxon>
    </lineage>
</organism>
<gene>
    <name evidence="1" type="ORF">UFOVP136_31</name>
</gene>
<name>A0A6J5LG29_9CAUD</name>